<dbReference type="OrthoDB" id="9801938at2"/>
<gene>
    <name evidence="6" type="ORF">C2869_11290</name>
</gene>
<proteinExistence type="inferred from homology"/>
<dbReference type="GO" id="GO:0046872">
    <property type="term" value="F:metal ion binding"/>
    <property type="evidence" value="ECO:0007669"/>
    <property type="project" value="UniProtKB-KW"/>
</dbReference>
<feature type="binding site" evidence="4">
    <location>
        <begin position="144"/>
        <end position="152"/>
    </location>
    <ligand>
        <name>ATP</name>
        <dbReference type="ChEBI" id="CHEBI:30616"/>
    </ligand>
</feature>
<dbReference type="Gene3D" id="3.40.50.10420">
    <property type="entry name" value="NagB/RpiA/CoA transferase-like"/>
    <property type="match status" value="1"/>
</dbReference>
<evidence type="ECO:0000256" key="1">
    <source>
        <dbReference type="ARBA" id="ARBA00010638"/>
    </source>
</evidence>
<feature type="binding site" evidence="4">
    <location>
        <position position="59"/>
    </location>
    <ligand>
        <name>substrate</name>
    </ligand>
</feature>
<dbReference type="PANTHER" id="PTHR23407">
    <property type="entry name" value="ATPASE INHIBITOR/5-FORMYLTETRAHYDROFOLATE CYCLO-LIGASE"/>
    <property type="match status" value="1"/>
</dbReference>
<keyword evidence="7" id="KW-1185">Reference proteome</keyword>
<dbReference type="GO" id="GO:0030272">
    <property type="term" value="F:5-formyltetrahydrofolate cyclo-ligase activity"/>
    <property type="evidence" value="ECO:0007669"/>
    <property type="project" value="UniProtKB-EC"/>
</dbReference>
<dbReference type="Proteomes" id="UP000244441">
    <property type="component" value="Chromosome"/>
</dbReference>
<dbReference type="PANTHER" id="PTHR23407:SF1">
    <property type="entry name" value="5-FORMYLTETRAHYDROFOLATE CYCLO-LIGASE"/>
    <property type="match status" value="1"/>
</dbReference>
<dbReference type="InterPro" id="IPR037171">
    <property type="entry name" value="NagB/RpiA_transferase-like"/>
</dbReference>
<dbReference type="PIRSF" id="PIRSF006806">
    <property type="entry name" value="FTHF_cligase"/>
    <property type="match status" value="1"/>
</dbReference>
<comment type="catalytic activity">
    <reaction evidence="5">
        <text>(6S)-5-formyl-5,6,7,8-tetrahydrofolate + ATP = (6R)-5,10-methenyltetrahydrofolate + ADP + phosphate</text>
        <dbReference type="Rhea" id="RHEA:10488"/>
        <dbReference type="ChEBI" id="CHEBI:30616"/>
        <dbReference type="ChEBI" id="CHEBI:43474"/>
        <dbReference type="ChEBI" id="CHEBI:57455"/>
        <dbReference type="ChEBI" id="CHEBI:57457"/>
        <dbReference type="ChEBI" id="CHEBI:456216"/>
        <dbReference type="EC" id="6.3.3.2"/>
    </reaction>
</comment>
<reference evidence="6 7" key="1">
    <citation type="submission" date="2018-01" db="EMBL/GenBank/DDBJ databases">
        <title>Genome sequence of a Cantenovulum-like bacteria.</title>
        <authorList>
            <person name="Tan W.R."/>
            <person name="Lau N.-S."/>
            <person name="Go F."/>
            <person name="Amirul A.-A.A."/>
        </authorList>
    </citation>
    <scope>NUCLEOTIDE SEQUENCE [LARGE SCALE GENOMIC DNA]</scope>
    <source>
        <strain evidence="6 7">CCB-QB4</strain>
    </source>
</reference>
<keyword evidence="2 4" id="KW-0547">Nucleotide-binding</keyword>
<organism evidence="6 7">
    <name type="scientific">Saccharobesus litoralis</name>
    <dbReference type="NCBI Taxonomy" id="2172099"/>
    <lineage>
        <taxon>Bacteria</taxon>
        <taxon>Pseudomonadati</taxon>
        <taxon>Pseudomonadota</taxon>
        <taxon>Gammaproteobacteria</taxon>
        <taxon>Alteromonadales</taxon>
        <taxon>Alteromonadaceae</taxon>
        <taxon>Saccharobesus</taxon>
    </lineage>
</organism>
<keyword evidence="3 4" id="KW-0067">ATP-binding</keyword>
<dbReference type="RefSeq" id="WP_108603038.1">
    <property type="nucleotide sequence ID" value="NZ_CP026604.1"/>
</dbReference>
<dbReference type="SUPFAM" id="SSF100950">
    <property type="entry name" value="NagB/RpiA/CoA transferase-like"/>
    <property type="match status" value="1"/>
</dbReference>
<dbReference type="InterPro" id="IPR002698">
    <property type="entry name" value="FTHF_cligase"/>
</dbReference>
<accession>A0A2S0VRY8</accession>
<dbReference type="InterPro" id="IPR024185">
    <property type="entry name" value="FTHF_cligase-like_sf"/>
</dbReference>
<dbReference type="GO" id="GO:0005524">
    <property type="term" value="F:ATP binding"/>
    <property type="evidence" value="ECO:0007669"/>
    <property type="project" value="UniProtKB-KW"/>
</dbReference>
<comment type="cofactor">
    <cofactor evidence="5">
        <name>Mg(2+)</name>
        <dbReference type="ChEBI" id="CHEBI:18420"/>
    </cofactor>
</comment>
<evidence type="ECO:0000256" key="5">
    <source>
        <dbReference type="RuleBase" id="RU361279"/>
    </source>
</evidence>
<sequence>MTKQALEPRKALRQQIRQARQALTPQQQQAAAQSILKQVKIWFNSHCHQQPIKNVAIYLANDGELNTHLIIDWLWQQNITVYLPVLHPFTAGHLLFLQYQKDEPLILNKFGISEPQLSSQAICPVKELDVVFTPLVAFDQQGQRLGMGGGYYDRTFAFSLLQPQTKPLLVGLAHDCQYLPSLPNQAWDVPLPTIITPSEIFSF</sequence>
<evidence type="ECO:0000256" key="3">
    <source>
        <dbReference type="ARBA" id="ARBA00022840"/>
    </source>
</evidence>
<feature type="binding site" evidence="4">
    <location>
        <begin position="9"/>
        <end position="13"/>
    </location>
    <ligand>
        <name>ATP</name>
        <dbReference type="ChEBI" id="CHEBI:30616"/>
    </ligand>
</feature>
<dbReference type="AlphaFoldDB" id="A0A2S0VRY8"/>
<dbReference type="EMBL" id="CP026604">
    <property type="protein sequence ID" value="AWB66985.1"/>
    <property type="molecule type" value="Genomic_DNA"/>
</dbReference>
<name>A0A2S0VRY8_9ALTE</name>
<protein>
    <recommendedName>
        <fullName evidence="5">5-formyltetrahydrofolate cyclo-ligase</fullName>
        <ecNumber evidence="5">6.3.3.2</ecNumber>
    </recommendedName>
</protein>
<keyword evidence="6" id="KW-0436">Ligase</keyword>
<dbReference type="GO" id="GO:0009396">
    <property type="term" value="P:folic acid-containing compound biosynthetic process"/>
    <property type="evidence" value="ECO:0007669"/>
    <property type="project" value="TreeGrafter"/>
</dbReference>
<dbReference type="KEGG" id="cate:C2869_11290"/>
<feature type="binding site" evidence="4">
    <location>
        <position position="64"/>
    </location>
    <ligand>
        <name>substrate</name>
    </ligand>
</feature>
<evidence type="ECO:0000256" key="2">
    <source>
        <dbReference type="ARBA" id="ARBA00022741"/>
    </source>
</evidence>
<dbReference type="Pfam" id="PF01812">
    <property type="entry name" value="5-FTHF_cyc-lig"/>
    <property type="match status" value="1"/>
</dbReference>
<dbReference type="EC" id="6.3.3.2" evidence="5"/>
<dbReference type="GO" id="GO:0035999">
    <property type="term" value="P:tetrahydrofolate interconversion"/>
    <property type="evidence" value="ECO:0007669"/>
    <property type="project" value="TreeGrafter"/>
</dbReference>
<keyword evidence="5" id="KW-0460">Magnesium</keyword>
<comment type="similarity">
    <text evidence="1 5">Belongs to the 5-formyltetrahydrofolate cyclo-ligase family.</text>
</comment>
<evidence type="ECO:0000313" key="7">
    <source>
        <dbReference type="Proteomes" id="UP000244441"/>
    </source>
</evidence>
<evidence type="ECO:0000256" key="4">
    <source>
        <dbReference type="PIRSR" id="PIRSR006806-1"/>
    </source>
</evidence>
<dbReference type="NCBIfam" id="TIGR02727">
    <property type="entry name" value="MTHFS_bact"/>
    <property type="match status" value="1"/>
</dbReference>
<keyword evidence="5" id="KW-0479">Metal-binding</keyword>
<evidence type="ECO:0000313" key="6">
    <source>
        <dbReference type="EMBL" id="AWB66985.1"/>
    </source>
</evidence>